<feature type="domain" description="FIST" evidence="1">
    <location>
        <begin position="34"/>
        <end position="228"/>
    </location>
</feature>
<organism evidence="3">
    <name type="scientific">uncultured delta proteobacterium</name>
    <dbReference type="NCBI Taxonomy" id="34034"/>
    <lineage>
        <taxon>Bacteria</taxon>
        <taxon>Deltaproteobacteria</taxon>
        <taxon>environmental samples</taxon>
    </lineage>
</organism>
<dbReference type="SMART" id="SM00897">
    <property type="entry name" value="FIST"/>
    <property type="match status" value="1"/>
</dbReference>
<accession>A0A212JJS1</accession>
<evidence type="ECO:0000259" key="2">
    <source>
        <dbReference type="SMART" id="SM01204"/>
    </source>
</evidence>
<dbReference type="Pfam" id="PF10442">
    <property type="entry name" value="FIST_C"/>
    <property type="match status" value="1"/>
</dbReference>
<dbReference type="InterPro" id="IPR019494">
    <property type="entry name" value="FIST_C"/>
</dbReference>
<reference evidence="3" key="1">
    <citation type="submission" date="2016-04" db="EMBL/GenBank/DDBJ databases">
        <authorList>
            <person name="Evans L.H."/>
            <person name="Alamgir A."/>
            <person name="Owens N."/>
            <person name="Weber N.D."/>
            <person name="Virtaneva K."/>
            <person name="Barbian K."/>
            <person name="Babar A."/>
            <person name="Rosenke K."/>
        </authorList>
    </citation>
    <scope>NUCLEOTIDE SEQUENCE</scope>
    <source>
        <strain evidence="3">86</strain>
    </source>
</reference>
<dbReference type="Pfam" id="PF08495">
    <property type="entry name" value="FIST"/>
    <property type="match status" value="1"/>
</dbReference>
<evidence type="ECO:0000259" key="1">
    <source>
        <dbReference type="SMART" id="SM00897"/>
    </source>
</evidence>
<evidence type="ECO:0008006" key="4">
    <source>
        <dbReference type="Google" id="ProtNLM"/>
    </source>
</evidence>
<dbReference type="EMBL" id="FLUQ01000001">
    <property type="protein sequence ID" value="SBV99648.1"/>
    <property type="molecule type" value="Genomic_DNA"/>
</dbReference>
<proteinExistence type="predicted"/>
<protein>
    <recommendedName>
        <fullName evidence="4">FIST C-domain domain-containing protein</fullName>
    </recommendedName>
</protein>
<feature type="domain" description="FIST C-domain" evidence="2">
    <location>
        <begin position="228"/>
        <end position="379"/>
    </location>
</feature>
<dbReference type="AlphaFoldDB" id="A0A212JJS1"/>
<dbReference type="SMART" id="SM01204">
    <property type="entry name" value="FIST_C"/>
    <property type="match status" value="1"/>
</dbReference>
<sequence>MQSKVSVTYEIDDLDQAAAELTAGLDKDILGRKSVCGILFCFSDMDHEGLLQKLAARFPHGIIGCTCIANMDEREGFHELAATFTVLAADDCRFVTAASGAVTPENVAGEVRRTYTSAREKLGEEPGLVIAFPPYNLNIMLDAFTNAFNEAAPDVPLLGGLPSYNGQNDRNLTVFGASASEDKLVMLLIAGNIQPVFSIQNVSGSPVERKRKVTRAKDNVVYTVGDHTFVEYLREVGIPVERMVEGNATITFVSNPLLLENVKVHGQSNYSFVRTLHKIDLNDGSGTAIGEIPKDATLSICSLQSEHIQQAALAGMDELAARMRAVPGYSYSTVLAVSCIGRYLLMVPNNGAEVENLLKKLPSGVTLSGFYSYGEMAPMRGKDGKTINFAHNESLVLCAF</sequence>
<gene>
    <name evidence="3" type="ORF">KL86DPRO_11640</name>
</gene>
<dbReference type="InterPro" id="IPR013702">
    <property type="entry name" value="FIST_domain_N"/>
</dbReference>
<name>A0A212JJS1_9DELT</name>
<evidence type="ECO:0000313" key="3">
    <source>
        <dbReference type="EMBL" id="SBV99648.1"/>
    </source>
</evidence>